<dbReference type="EMBL" id="BKCJ010005470">
    <property type="protein sequence ID" value="GEU66929.1"/>
    <property type="molecule type" value="Genomic_DNA"/>
</dbReference>
<protein>
    <submittedName>
        <fullName evidence="1">Putative ribonuclease H-like domain-containing protein</fullName>
    </submittedName>
</protein>
<feature type="non-terminal residue" evidence="1">
    <location>
        <position position="1"/>
    </location>
</feature>
<sequence>IIALPFVRSKDQLADILTKAVNEKNLHECLGKLNYGNPDHLTCPQKPKGDLRLSPYTMGSWVVNNLVVSSEAMCVTEQEIAKPSELLKKGMQRRGSSRSFDHIKTVQFTHPKRKLKNSPDLQIPLCKEMVECVEKSDIGVKQNHNYNMKCNKR</sequence>
<comment type="caution">
    <text evidence="1">The sequence shown here is derived from an EMBL/GenBank/DDBJ whole genome shotgun (WGS) entry which is preliminary data.</text>
</comment>
<gene>
    <name evidence="1" type="ORF">Tci_038907</name>
</gene>
<name>A0A6L2M0I1_TANCI</name>
<dbReference type="AlphaFoldDB" id="A0A6L2M0I1"/>
<accession>A0A6L2M0I1</accession>
<proteinExistence type="predicted"/>
<reference evidence="1" key="1">
    <citation type="journal article" date="2019" name="Sci. Rep.">
        <title>Draft genome of Tanacetum cinerariifolium, the natural source of mosquito coil.</title>
        <authorList>
            <person name="Yamashiro T."/>
            <person name="Shiraishi A."/>
            <person name="Satake H."/>
            <person name="Nakayama K."/>
        </authorList>
    </citation>
    <scope>NUCLEOTIDE SEQUENCE</scope>
</reference>
<evidence type="ECO:0000313" key="1">
    <source>
        <dbReference type="EMBL" id="GEU66929.1"/>
    </source>
</evidence>
<organism evidence="1">
    <name type="scientific">Tanacetum cinerariifolium</name>
    <name type="common">Dalmatian daisy</name>
    <name type="synonym">Chrysanthemum cinerariifolium</name>
    <dbReference type="NCBI Taxonomy" id="118510"/>
    <lineage>
        <taxon>Eukaryota</taxon>
        <taxon>Viridiplantae</taxon>
        <taxon>Streptophyta</taxon>
        <taxon>Embryophyta</taxon>
        <taxon>Tracheophyta</taxon>
        <taxon>Spermatophyta</taxon>
        <taxon>Magnoliopsida</taxon>
        <taxon>eudicotyledons</taxon>
        <taxon>Gunneridae</taxon>
        <taxon>Pentapetalae</taxon>
        <taxon>asterids</taxon>
        <taxon>campanulids</taxon>
        <taxon>Asterales</taxon>
        <taxon>Asteraceae</taxon>
        <taxon>Asteroideae</taxon>
        <taxon>Anthemideae</taxon>
        <taxon>Anthemidinae</taxon>
        <taxon>Tanacetum</taxon>
    </lineage>
</organism>